<evidence type="ECO:0000256" key="3">
    <source>
        <dbReference type="ARBA" id="ARBA00022692"/>
    </source>
</evidence>
<sequence length="169" mass="19675">MCLQPQLEPDKNGNWPFVGLRIYISDSPHPSLSSRQIFRKDDLQINEEFETIIEVKLPAKSRRNGTLWAHAVLLSTNDRFKELEDAETRVTRTTLLTVYQIPEAEAFKLVSDVKETKLPVKKSRRPVSHLRSKLFISIIDQPLILPLKNLPSEIIRHIQMEIQLKIWLK</sequence>
<dbReference type="GO" id="GO:0016020">
    <property type="term" value="C:membrane"/>
    <property type="evidence" value="ECO:0007669"/>
    <property type="project" value="UniProtKB-SubCell"/>
</dbReference>
<name>A0A914YQ71_9BILA</name>
<keyword evidence="4" id="KW-1133">Transmembrane helix</keyword>
<dbReference type="Pfam" id="PF05602">
    <property type="entry name" value="CLPTM1"/>
    <property type="match status" value="1"/>
</dbReference>
<keyword evidence="5" id="KW-0472">Membrane</keyword>
<keyword evidence="3" id="KW-0812">Transmembrane</keyword>
<dbReference type="AlphaFoldDB" id="A0A914YQ71"/>
<reference evidence="7" key="1">
    <citation type="submission" date="2022-11" db="UniProtKB">
        <authorList>
            <consortium name="WormBaseParasite"/>
        </authorList>
    </citation>
    <scope>IDENTIFICATION</scope>
</reference>
<evidence type="ECO:0000256" key="4">
    <source>
        <dbReference type="ARBA" id="ARBA00022989"/>
    </source>
</evidence>
<dbReference type="WBParaSite" id="PSU_v2.g2177.t1">
    <property type="protein sequence ID" value="PSU_v2.g2177.t1"/>
    <property type="gene ID" value="PSU_v2.g2177"/>
</dbReference>
<evidence type="ECO:0000313" key="6">
    <source>
        <dbReference type="Proteomes" id="UP000887577"/>
    </source>
</evidence>
<comment type="subcellular location">
    <subcellularLocation>
        <location evidence="1">Membrane</location>
        <topology evidence="1">Multi-pass membrane protein</topology>
    </subcellularLocation>
</comment>
<proteinExistence type="inferred from homology"/>
<evidence type="ECO:0000256" key="1">
    <source>
        <dbReference type="ARBA" id="ARBA00004141"/>
    </source>
</evidence>
<keyword evidence="6" id="KW-1185">Reference proteome</keyword>
<evidence type="ECO:0000256" key="5">
    <source>
        <dbReference type="ARBA" id="ARBA00023136"/>
    </source>
</evidence>
<comment type="similarity">
    <text evidence="2">Belongs to the CLPTM1 family.</text>
</comment>
<organism evidence="6 7">
    <name type="scientific">Panagrolaimus superbus</name>
    <dbReference type="NCBI Taxonomy" id="310955"/>
    <lineage>
        <taxon>Eukaryota</taxon>
        <taxon>Metazoa</taxon>
        <taxon>Ecdysozoa</taxon>
        <taxon>Nematoda</taxon>
        <taxon>Chromadorea</taxon>
        <taxon>Rhabditida</taxon>
        <taxon>Tylenchina</taxon>
        <taxon>Panagrolaimomorpha</taxon>
        <taxon>Panagrolaimoidea</taxon>
        <taxon>Panagrolaimidae</taxon>
        <taxon>Panagrolaimus</taxon>
    </lineage>
</organism>
<accession>A0A914YQ71</accession>
<dbReference type="Proteomes" id="UP000887577">
    <property type="component" value="Unplaced"/>
</dbReference>
<dbReference type="InterPro" id="IPR008429">
    <property type="entry name" value="CLPTM1"/>
</dbReference>
<evidence type="ECO:0000256" key="2">
    <source>
        <dbReference type="ARBA" id="ARBA00009310"/>
    </source>
</evidence>
<evidence type="ECO:0000313" key="7">
    <source>
        <dbReference type="WBParaSite" id="PSU_v2.g2177.t1"/>
    </source>
</evidence>
<protein>
    <submittedName>
        <fullName evidence="7">Uncharacterized protein</fullName>
    </submittedName>
</protein>